<reference evidence="4 5" key="1">
    <citation type="submission" date="2015-08" db="EMBL/GenBank/DDBJ databases">
        <authorList>
            <person name="Babu N.S."/>
            <person name="Beckwith C.J."/>
            <person name="Beseler K.G."/>
            <person name="Brison A."/>
            <person name="Carone J.V."/>
            <person name="Caskin T.P."/>
            <person name="Diamond M."/>
            <person name="Durham M.E."/>
            <person name="Foxe J.M."/>
            <person name="Go M."/>
            <person name="Henderson B.A."/>
            <person name="Jones I.B."/>
            <person name="McGettigan J.A."/>
            <person name="Micheletti S.J."/>
            <person name="Nasrallah M.E."/>
            <person name="Ortiz D."/>
            <person name="Piller C.R."/>
            <person name="Privatt S.R."/>
            <person name="Schneider S.L."/>
            <person name="Sharp S."/>
            <person name="Smith T.C."/>
            <person name="Stanton J.D."/>
            <person name="Ullery H.E."/>
            <person name="Wilson R.J."/>
            <person name="Serrano M.G."/>
            <person name="Buck G."/>
            <person name="Lee V."/>
            <person name="Wang Y."/>
            <person name="Carvalho R."/>
            <person name="Voegtly L."/>
            <person name="Shi R."/>
            <person name="Duckworth R."/>
            <person name="Johnson A."/>
            <person name="Loviza R."/>
            <person name="Walstead R."/>
            <person name="Shah Z."/>
            <person name="Kiflezghi M."/>
            <person name="Wade K."/>
            <person name="Ball S.L."/>
            <person name="Bradley K.W."/>
            <person name="Asai D.J."/>
            <person name="Bowman C.A."/>
            <person name="Russell D.A."/>
            <person name="Pope W.H."/>
            <person name="Jacobs-Sera D."/>
            <person name="Hendrix R.W."/>
            <person name="Hatfull G.F."/>
        </authorList>
    </citation>
    <scope>NUCLEOTIDE SEQUENCE [LARGE SCALE GENOMIC DNA]</scope>
    <source>
        <strain evidence="4 5">DSM 27648</strain>
    </source>
</reference>
<dbReference type="Pfam" id="PF01833">
    <property type="entry name" value="TIG"/>
    <property type="match status" value="2"/>
</dbReference>
<dbReference type="InterPro" id="IPR014756">
    <property type="entry name" value="Ig_E-set"/>
</dbReference>
<dbReference type="PROSITE" id="PS51257">
    <property type="entry name" value="PROKAR_LIPOPROTEIN"/>
    <property type="match status" value="1"/>
</dbReference>
<feature type="domain" description="IPT/TIG" evidence="3">
    <location>
        <begin position="71"/>
        <end position="137"/>
    </location>
</feature>
<dbReference type="SUPFAM" id="SSF81296">
    <property type="entry name" value="E set domains"/>
    <property type="match status" value="2"/>
</dbReference>
<feature type="domain" description="IPT/TIG" evidence="3">
    <location>
        <begin position="156"/>
        <end position="233"/>
    </location>
</feature>
<sequence>MSRRPRLTLFLGTSALACASLVTLLDACLPGGGPPLLEDEDASGGSTSLGGDSGLSRTDVDLGDPFALGGLSPSHGPFTGGTRALMNGRGFSSKLRVFLGDTEVSPESFLASDPTRAAIVTPPGPPGFVDVRIRNDETAQERILKDGFYYDAFVVAPDTGATSGGTRITITGSGTSWATGTTVSIGGVDCTNVVVDSPTKIECVTPEGTPGSKDVTVTTLGGASAQAREAFTYSDSPDGYRGGLSGGSLAGRVRVLAFDSMTGTPIAGAFAIAGSSLATGIVQKTTASGVTEISGITGDKVTITVAAKCHQPMSFVDVPVDTVTAYIDPVLDVKCIEGDPPSGGGGTGRYGGVIDGELIFPGGGEFQRMSWTTVPAPTRPTERQAAYVFEAASSPSGTFRLPDASEAITPDNVGANGYSFSIVTFPGNATIYVVAGLEDRSVTPPSFVPYSMGIARGVSVPAQTRVVGVDIKMDILFDHQVTIAPAPPAPGPRGPDRLASSVALTLGAAGYALLPRGTSVVPLPAPATVPFVGVPSLDHAIAGEQYVLGAVAASGSNLGLPASVVSRIRTTNANDPVAIGGFLGVPVLSQPSTGTWGGTHVAFSGANGPVDLSLIDIASQGGLVSWTIVAPGGVTSFDLPDISQLPGDDYVGLLPGAISTTVYVARIDGFSYGRLRSGQLAKGVWNAYAFDAQNGVY</sequence>
<protein>
    <recommendedName>
        <fullName evidence="3">IPT/TIG domain-containing protein</fullName>
    </recommendedName>
</protein>
<gene>
    <name evidence="4" type="ORF">AKJ09_08909</name>
</gene>
<dbReference type="CDD" id="cd00603">
    <property type="entry name" value="IPT_PCSR"/>
    <property type="match status" value="2"/>
</dbReference>
<dbReference type="InterPro" id="IPR013783">
    <property type="entry name" value="Ig-like_fold"/>
</dbReference>
<dbReference type="STRING" id="1391654.AKJ09_08909"/>
<keyword evidence="5" id="KW-1185">Reference proteome</keyword>
<dbReference type="RefSeq" id="WP_169928260.1">
    <property type="nucleotide sequence ID" value="NZ_CP012333.1"/>
</dbReference>
<dbReference type="AlphaFoldDB" id="A0A0K1Q8Z0"/>
<evidence type="ECO:0000259" key="3">
    <source>
        <dbReference type="Pfam" id="PF01833"/>
    </source>
</evidence>
<accession>A0A0K1Q8Z0</accession>
<dbReference type="EMBL" id="CP012333">
    <property type="protein sequence ID" value="AKV02246.1"/>
    <property type="molecule type" value="Genomic_DNA"/>
</dbReference>
<feature type="region of interest" description="Disordered" evidence="1">
    <location>
        <begin position="36"/>
        <end position="55"/>
    </location>
</feature>
<organism evidence="4 5">
    <name type="scientific">Labilithrix luteola</name>
    <dbReference type="NCBI Taxonomy" id="1391654"/>
    <lineage>
        <taxon>Bacteria</taxon>
        <taxon>Pseudomonadati</taxon>
        <taxon>Myxococcota</taxon>
        <taxon>Polyangia</taxon>
        <taxon>Polyangiales</taxon>
        <taxon>Labilitrichaceae</taxon>
        <taxon>Labilithrix</taxon>
    </lineage>
</organism>
<evidence type="ECO:0000313" key="4">
    <source>
        <dbReference type="EMBL" id="AKV02246.1"/>
    </source>
</evidence>
<evidence type="ECO:0000256" key="2">
    <source>
        <dbReference type="SAM" id="SignalP"/>
    </source>
</evidence>
<keyword evidence="2" id="KW-0732">Signal</keyword>
<dbReference type="KEGG" id="llu:AKJ09_08909"/>
<evidence type="ECO:0000313" key="5">
    <source>
        <dbReference type="Proteomes" id="UP000064967"/>
    </source>
</evidence>
<evidence type="ECO:0000256" key="1">
    <source>
        <dbReference type="SAM" id="MobiDB-lite"/>
    </source>
</evidence>
<feature type="chain" id="PRO_5005466815" description="IPT/TIG domain-containing protein" evidence="2">
    <location>
        <begin position="20"/>
        <end position="697"/>
    </location>
</feature>
<proteinExistence type="predicted"/>
<feature type="signal peptide" evidence="2">
    <location>
        <begin position="1"/>
        <end position="19"/>
    </location>
</feature>
<dbReference type="InterPro" id="IPR002909">
    <property type="entry name" value="IPT_dom"/>
</dbReference>
<name>A0A0K1Q8Z0_9BACT</name>
<dbReference type="Gene3D" id="2.60.40.10">
    <property type="entry name" value="Immunoglobulins"/>
    <property type="match status" value="2"/>
</dbReference>
<dbReference type="Proteomes" id="UP000064967">
    <property type="component" value="Chromosome"/>
</dbReference>